<evidence type="ECO:0000313" key="1">
    <source>
        <dbReference type="EMBL" id="ROP38964.1"/>
    </source>
</evidence>
<dbReference type="Proteomes" id="UP000268727">
    <property type="component" value="Unassembled WGS sequence"/>
</dbReference>
<dbReference type="PANTHER" id="PTHR30121">
    <property type="entry name" value="UNCHARACTERIZED PROTEIN YJGR-RELATED"/>
    <property type="match status" value="1"/>
</dbReference>
<organism evidence="1 2">
    <name type="scientific">Saccharothrix texasensis</name>
    <dbReference type="NCBI Taxonomy" id="103734"/>
    <lineage>
        <taxon>Bacteria</taxon>
        <taxon>Bacillati</taxon>
        <taxon>Actinomycetota</taxon>
        <taxon>Actinomycetes</taxon>
        <taxon>Pseudonocardiales</taxon>
        <taxon>Pseudonocardiaceae</taxon>
        <taxon>Saccharothrix</taxon>
    </lineage>
</organism>
<comment type="caution">
    <text evidence="1">The sequence shown here is derived from an EMBL/GenBank/DDBJ whole genome shotgun (WGS) entry which is preliminary data.</text>
</comment>
<dbReference type="InterPro" id="IPR027417">
    <property type="entry name" value="P-loop_NTPase"/>
</dbReference>
<accession>A0A3N1H8W6</accession>
<evidence type="ECO:0000313" key="2">
    <source>
        <dbReference type="Proteomes" id="UP000268727"/>
    </source>
</evidence>
<keyword evidence="1" id="KW-0547">Nucleotide-binding</keyword>
<protein>
    <submittedName>
        <fullName evidence="1">DNA helicase HerA-like ATPase</fullName>
    </submittedName>
</protein>
<dbReference type="InterPro" id="IPR051162">
    <property type="entry name" value="T4SS_component"/>
</dbReference>
<dbReference type="GO" id="GO:0004386">
    <property type="term" value="F:helicase activity"/>
    <property type="evidence" value="ECO:0007669"/>
    <property type="project" value="UniProtKB-KW"/>
</dbReference>
<keyword evidence="1" id="KW-0067">ATP-binding</keyword>
<reference evidence="1 2" key="1">
    <citation type="submission" date="2018-11" db="EMBL/GenBank/DDBJ databases">
        <title>Sequencing the genomes of 1000 actinobacteria strains.</title>
        <authorList>
            <person name="Klenk H.-P."/>
        </authorList>
    </citation>
    <scope>NUCLEOTIDE SEQUENCE [LARGE SCALE GENOMIC DNA]</scope>
    <source>
        <strain evidence="1 2">DSM 44231</strain>
    </source>
</reference>
<keyword evidence="1" id="KW-0378">Hydrolase</keyword>
<sequence length="741" mass="80039">MAAKAPISPSPSQPRADASGLVWFTVHLPAALDLTALTSLIRPLAHRPQLGLFVRTPLVVIELRAYAGRPYWLLGMDSNLSASLPDQLRAQVQGLTLTATPAPQRPTPFLASDLRITGLSQPLRLDMAPIVSAGLHDVLRTLGSDESAVIQWVIGPAQRRHADPPQALSLSHLLGLRGTPPTRTDQRQHWRRKTVEPLFAVHGRVGARTARLERTAAVVRMLAQAISLASASYTEVRSSFASRRGGRAITSVPRSQRWSGILNAAELASLLGYPFDGLGDQLPQAHPAPPSLLVPADQPRRTAAVRVLGHSLHPADEHQLVTMPVATALHHVHVTGVTGSGKSTQLASFVRADMRAGHSVLLIEPRGDLVDDVLKAVPATRRDDVVVIEPGLSGHVVGVNPLAGPPEEAERRADLVMHLFRQVFGSSIGPRSADVLLHALTALARSRDGSLADLPVLLTNSTFRRQVLTEVTDPLVLAPFFAWYDNLSDAERAQAIAPVLNKTRAFLSRSALRHLLGQAAPRFAVDDLFTQRRIVLVNLNAGMLGAETAAMTGALLLTQLWQAIQRRATVPPAKRHPVMVVVDEIQDYLKLPVDIGELLAQARALGVSLTAAHQHLGQLSPALKAAFFANARSRMAFHPSTDDTHDLAQVFGDGTTATDLERLGRFQAYCRLVHGNTMTKPFIVQSRPLGAASSNPAELRLVSQQRYGVSDNELDAQLVARWQGRTTRPEGPIGIGPRRAA</sequence>
<keyword evidence="2" id="KW-1185">Reference proteome</keyword>
<dbReference type="CDD" id="cd01127">
    <property type="entry name" value="TrwB_TraG_TraD_VirD4"/>
    <property type="match status" value="1"/>
</dbReference>
<dbReference type="AlphaFoldDB" id="A0A3N1H8W6"/>
<dbReference type="RefSeq" id="WP_148088857.1">
    <property type="nucleotide sequence ID" value="NZ_RJKM01000001.1"/>
</dbReference>
<keyword evidence="1" id="KW-0347">Helicase</keyword>
<dbReference type="PANTHER" id="PTHR30121:SF6">
    <property type="entry name" value="SLR6007 PROTEIN"/>
    <property type="match status" value="1"/>
</dbReference>
<dbReference type="Gene3D" id="3.40.50.300">
    <property type="entry name" value="P-loop containing nucleotide triphosphate hydrolases"/>
    <property type="match status" value="2"/>
</dbReference>
<proteinExistence type="predicted"/>
<name>A0A3N1H8W6_9PSEU</name>
<gene>
    <name evidence="1" type="ORF">EDD40_4331</name>
</gene>
<dbReference type="OrthoDB" id="3258326at2"/>
<dbReference type="SUPFAM" id="SSF52540">
    <property type="entry name" value="P-loop containing nucleoside triphosphate hydrolases"/>
    <property type="match status" value="1"/>
</dbReference>
<dbReference type="EMBL" id="RJKM01000001">
    <property type="protein sequence ID" value="ROP38964.1"/>
    <property type="molecule type" value="Genomic_DNA"/>
</dbReference>